<comment type="subcellular location">
    <subcellularLocation>
        <location evidence="1">Nucleus</location>
    </subcellularLocation>
</comment>
<dbReference type="InterPro" id="IPR001965">
    <property type="entry name" value="Znf_PHD"/>
</dbReference>
<accession>G0VCD7</accession>
<feature type="compositionally biased region" description="Basic residues" evidence="7">
    <location>
        <begin position="255"/>
        <end position="271"/>
    </location>
</feature>
<gene>
    <name evidence="9" type="primary">NCAS0C01560</name>
    <name evidence="9" type="ordered locus">NCAS_0C01560</name>
</gene>
<dbReference type="GO" id="GO:0005829">
    <property type="term" value="C:cytosol"/>
    <property type="evidence" value="ECO:0007669"/>
    <property type="project" value="EnsemblFungi"/>
</dbReference>
<dbReference type="PANTHER" id="PTHR46174">
    <property type="entry name" value="CXXC-TYPE ZINC FINGER PROTEIN 1"/>
    <property type="match status" value="1"/>
</dbReference>
<dbReference type="STRING" id="1064592.G0VCD7"/>
<dbReference type="GO" id="GO:1903341">
    <property type="term" value="P:regulation of meiotic DNA double-strand break formation"/>
    <property type="evidence" value="ECO:0007669"/>
    <property type="project" value="EnsemblFungi"/>
</dbReference>
<dbReference type="GO" id="GO:0042800">
    <property type="term" value="F:histone H3K4 methyltransferase activity"/>
    <property type="evidence" value="ECO:0007669"/>
    <property type="project" value="EnsemblFungi"/>
</dbReference>
<dbReference type="InterPro" id="IPR019786">
    <property type="entry name" value="Zinc_finger_PHD-type_CS"/>
</dbReference>
<dbReference type="PROSITE" id="PS01359">
    <property type="entry name" value="ZF_PHD_1"/>
    <property type="match status" value="1"/>
</dbReference>
<protein>
    <recommendedName>
        <fullName evidence="8">PHD-type domain-containing protein</fullName>
    </recommendedName>
</protein>
<feature type="domain" description="PHD-type" evidence="8">
    <location>
        <begin position="26"/>
        <end position="76"/>
    </location>
</feature>
<evidence type="ECO:0000313" key="9">
    <source>
        <dbReference type="EMBL" id="CCC69146.1"/>
    </source>
</evidence>
<dbReference type="Gene3D" id="3.30.40.10">
    <property type="entry name" value="Zinc/RING finger domain, C3HC4 (zinc finger)"/>
    <property type="match status" value="1"/>
</dbReference>
<dbReference type="OrthoDB" id="436852at2759"/>
<dbReference type="GO" id="GO:0003682">
    <property type="term" value="F:chromatin binding"/>
    <property type="evidence" value="ECO:0007669"/>
    <property type="project" value="EnsemblFungi"/>
</dbReference>
<evidence type="ECO:0000256" key="3">
    <source>
        <dbReference type="ARBA" id="ARBA00022771"/>
    </source>
</evidence>
<dbReference type="GO" id="GO:0140002">
    <property type="term" value="F:histone H3K4me3 reader activity"/>
    <property type="evidence" value="ECO:0007669"/>
    <property type="project" value="EnsemblFungi"/>
</dbReference>
<evidence type="ECO:0000256" key="4">
    <source>
        <dbReference type="ARBA" id="ARBA00022833"/>
    </source>
</evidence>
<dbReference type="GO" id="GO:0008270">
    <property type="term" value="F:zinc ion binding"/>
    <property type="evidence" value="ECO:0007669"/>
    <property type="project" value="UniProtKB-KW"/>
</dbReference>
<evidence type="ECO:0000256" key="5">
    <source>
        <dbReference type="ARBA" id="ARBA00023242"/>
    </source>
</evidence>
<keyword evidence="10" id="KW-1185">Reference proteome</keyword>
<dbReference type="PROSITE" id="PS50016">
    <property type="entry name" value="ZF_PHD_2"/>
    <property type="match status" value="1"/>
</dbReference>
<evidence type="ECO:0000259" key="8">
    <source>
        <dbReference type="PROSITE" id="PS50016"/>
    </source>
</evidence>
<dbReference type="SUPFAM" id="SSF57903">
    <property type="entry name" value="FYVE/PHD zinc finger"/>
    <property type="match status" value="1"/>
</dbReference>
<sequence length="369" mass="42685">MSLRPSLPAWCPPYSKQKKDPETNEAVYCICKRPDHGELMVGCDGCDDWFHFSCLKIPTVYQKLVFSFFCPYCQAGITGPKANALGDDQIPYPKTLWKRKCRLPDCYLPVMEKSKYCSKEHGVEFMKGIMDKLDVSDVGKTLRSEDDKESFVRDMIKRSENDQVEAFINLGASDFIDKEVPKELNPELYQKIITNDDRMIDLQRNQETVEGITIPEIKKNITLLEKYASWANDINIKLNKSVEDEGDAMSSPTKKSTKGKKKKPHNKNKPKRSICGYIKSFETIPCSVEDFISEYDSNDPTITHIQGVCLNSKCQRHAGWVSMRMDQYVQQLESSQSYLERIKLLMHSRRNQLHIQYYEQTIRQKVENN</sequence>
<dbReference type="KEGG" id="ncs:NCAS_0C01560"/>
<dbReference type="GO" id="GO:0045893">
    <property type="term" value="P:positive regulation of DNA-templated transcription"/>
    <property type="evidence" value="ECO:0007669"/>
    <property type="project" value="TreeGrafter"/>
</dbReference>
<evidence type="ECO:0000256" key="1">
    <source>
        <dbReference type="ARBA" id="ARBA00004123"/>
    </source>
</evidence>
<dbReference type="eggNOG" id="KOG1632">
    <property type="taxonomic scope" value="Eukaryota"/>
</dbReference>
<dbReference type="SMART" id="SM00249">
    <property type="entry name" value="PHD"/>
    <property type="match status" value="1"/>
</dbReference>
<evidence type="ECO:0000256" key="2">
    <source>
        <dbReference type="ARBA" id="ARBA00022723"/>
    </source>
</evidence>
<keyword evidence="5" id="KW-0539">Nucleus</keyword>
<dbReference type="InParanoid" id="G0VCD7"/>
<reference key="2">
    <citation type="submission" date="2011-08" db="EMBL/GenBank/DDBJ databases">
        <title>Genome sequence of Naumovozyma castellii.</title>
        <authorList>
            <person name="Gordon J.L."/>
            <person name="Armisen D."/>
            <person name="Proux-Wera E."/>
            <person name="OhEigeartaigh S.S."/>
            <person name="Byrne K.P."/>
            <person name="Wolfe K.H."/>
        </authorList>
    </citation>
    <scope>NUCLEOTIDE SEQUENCE</scope>
    <source>
        <strain>Type strain:CBS 4309</strain>
    </source>
</reference>
<reference evidence="9 10" key="1">
    <citation type="journal article" date="2011" name="Proc. Natl. Acad. Sci. U.S.A.">
        <title>Evolutionary erosion of yeast sex chromosomes by mating-type switching accidents.</title>
        <authorList>
            <person name="Gordon J.L."/>
            <person name="Armisen D."/>
            <person name="Proux-Wera E."/>
            <person name="Oheigeartaigh S.S."/>
            <person name="Byrne K.P."/>
            <person name="Wolfe K.H."/>
        </authorList>
    </citation>
    <scope>NUCLEOTIDE SEQUENCE [LARGE SCALE GENOMIC DNA]</scope>
    <source>
        <strain evidence="10">ATCC 76901 / BCRC 22586 / CBS 4309 / NBRC 1992 / NRRL Y-12630</strain>
    </source>
</reference>
<dbReference type="PANTHER" id="PTHR46174:SF1">
    <property type="entry name" value="CXXC-TYPE ZINC FINGER PROTEIN 1"/>
    <property type="match status" value="1"/>
</dbReference>
<dbReference type="RefSeq" id="XP_003675513.1">
    <property type="nucleotide sequence ID" value="XM_003675465.1"/>
</dbReference>
<evidence type="ECO:0000313" key="10">
    <source>
        <dbReference type="Proteomes" id="UP000001640"/>
    </source>
</evidence>
<dbReference type="GeneID" id="96902730"/>
<dbReference type="OMA" id="WCPPYSS"/>
<dbReference type="GO" id="GO:0000781">
    <property type="term" value="C:chromosome, telomeric region"/>
    <property type="evidence" value="ECO:0007669"/>
    <property type="project" value="GOC"/>
</dbReference>
<dbReference type="GO" id="GO:0031509">
    <property type="term" value="P:subtelomeric heterochromatin formation"/>
    <property type="evidence" value="ECO:0007669"/>
    <property type="project" value="EnsemblFungi"/>
</dbReference>
<dbReference type="Proteomes" id="UP000001640">
    <property type="component" value="Chromosome 3"/>
</dbReference>
<dbReference type="Pfam" id="PF00628">
    <property type="entry name" value="PHD"/>
    <property type="match status" value="1"/>
</dbReference>
<dbReference type="InterPro" id="IPR011011">
    <property type="entry name" value="Znf_FYVE_PHD"/>
</dbReference>
<dbReference type="HOGENOM" id="CLU_045707_0_0_1"/>
<keyword evidence="2" id="KW-0479">Metal-binding</keyword>
<dbReference type="FunCoup" id="G0VCD7">
    <property type="interactions" value="128"/>
</dbReference>
<dbReference type="EMBL" id="HE576754">
    <property type="protein sequence ID" value="CCC69146.1"/>
    <property type="molecule type" value="Genomic_DNA"/>
</dbReference>
<organism evidence="9 10">
    <name type="scientific">Naumovozyma castellii</name>
    <name type="common">Yeast</name>
    <name type="synonym">Saccharomyces castellii</name>
    <dbReference type="NCBI Taxonomy" id="27288"/>
    <lineage>
        <taxon>Eukaryota</taxon>
        <taxon>Fungi</taxon>
        <taxon>Dikarya</taxon>
        <taxon>Ascomycota</taxon>
        <taxon>Saccharomycotina</taxon>
        <taxon>Saccharomycetes</taxon>
        <taxon>Saccharomycetales</taxon>
        <taxon>Saccharomycetaceae</taxon>
        <taxon>Naumovozyma</taxon>
    </lineage>
</organism>
<keyword evidence="3 6" id="KW-0863">Zinc-finger</keyword>
<evidence type="ECO:0000256" key="7">
    <source>
        <dbReference type="SAM" id="MobiDB-lite"/>
    </source>
</evidence>
<dbReference type="InterPro" id="IPR037869">
    <property type="entry name" value="Spp1/CFP1"/>
</dbReference>
<dbReference type="GO" id="GO:0048188">
    <property type="term" value="C:Set1C/COMPASS complex"/>
    <property type="evidence" value="ECO:0007669"/>
    <property type="project" value="EnsemblFungi"/>
</dbReference>
<evidence type="ECO:0000256" key="6">
    <source>
        <dbReference type="PROSITE-ProRule" id="PRU00146"/>
    </source>
</evidence>
<dbReference type="InterPro" id="IPR019787">
    <property type="entry name" value="Znf_PHD-finger"/>
</dbReference>
<proteinExistence type="predicted"/>
<feature type="region of interest" description="Disordered" evidence="7">
    <location>
        <begin position="243"/>
        <end position="271"/>
    </location>
</feature>
<dbReference type="AlphaFoldDB" id="G0VCD7"/>
<name>G0VCD7_NAUCA</name>
<keyword evidence="4" id="KW-0862">Zinc</keyword>
<dbReference type="InterPro" id="IPR013083">
    <property type="entry name" value="Znf_RING/FYVE/PHD"/>
</dbReference>